<dbReference type="Proteomes" id="UP000071778">
    <property type="component" value="Chromosome"/>
</dbReference>
<evidence type="ECO:0000313" key="2">
    <source>
        <dbReference type="Proteomes" id="UP000071778"/>
    </source>
</evidence>
<protein>
    <submittedName>
        <fullName evidence="1">Uncharacterized protein</fullName>
    </submittedName>
</protein>
<organism evidence="1 2">
    <name type="scientific">Collimonas arenae</name>
    <dbReference type="NCBI Taxonomy" id="279058"/>
    <lineage>
        <taxon>Bacteria</taxon>
        <taxon>Pseudomonadati</taxon>
        <taxon>Pseudomonadota</taxon>
        <taxon>Betaproteobacteria</taxon>
        <taxon>Burkholderiales</taxon>
        <taxon>Oxalobacteraceae</taxon>
        <taxon>Collimonas</taxon>
    </lineage>
</organism>
<dbReference type="EMBL" id="CP013235">
    <property type="protein sequence ID" value="AMP07966.1"/>
    <property type="molecule type" value="Genomic_DNA"/>
</dbReference>
<name>A0A127QD97_9BURK</name>
<proteinExistence type="predicted"/>
<gene>
    <name evidence="1" type="ORF">CAter282_0142</name>
</gene>
<accession>A0A127QD97</accession>
<evidence type="ECO:0000313" key="1">
    <source>
        <dbReference type="EMBL" id="AMP07966.1"/>
    </source>
</evidence>
<sequence>MIDDVPMNVPNVRCYQFSGKSTKQQGFTYPIDMQHPCNIPATSGK</sequence>
<dbReference type="PATRIC" id="fig|279058.18.peg.146"/>
<keyword evidence="2" id="KW-1185">Reference proteome</keyword>
<reference evidence="1 2" key="1">
    <citation type="submission" date="2015-11" db="EMBL/GenBank/DDBJ databases">
        <title>Exploring the genomic traits of fungus-feeding bacterial genus Collimonas.</title>
        <authorList>
            <person name="Song C."/>
            <person name="Schmidt R."/>
            <person name="de Jager V."/>
            <person name="Krzyzanowska D."/>
            <person name="Jongedijk E."/>
            <person name="Cankar K."/>
            <person name="Beekwilder J."/>
            <person name="van Veen A."/>
            <person name="de Boer W."/>
            <person name="van Veen J.A."/>
            <person name="Garbeva P."/>
        </authorList>
    </citation>
    <scope>NUCLEOTIDE SEQUENCE [LARGE SCALE GENOMIC DNA]</scope>
    <source>
        <strain evidence="1 2">Ter282</strain>
    </source>
</reference>
<dbReference type="AlphaFoldDB" id="A0A127QD97"/>